<proteinExistence type="predicted"/>
<dbReference type="OrthoDB" id="9451547at2759"/>
<evidence type="ECO:0000313" key="2">
    <source>
        <dbReference type="EMBL" id="KZP04288.1"/>
    </source>
</evidence>
<feature type="transmembrane region" description="Helical" evidence="1">
    <location>
        <begin position="90"/>
        <end position="109"/>
    </location>
</feature>
<evidence type="ECO:0000256" key="1">
    <source>
        <dbReference type="SAM" id="Phobius"/>
    </source>
</evidence>
<dbReference type="PANTHER" id="PTHR35043">
    <property type="entry name" value="TRANSCRIPTION FACTOR DOMAIN-CONTAINING PROTEIN"/>
    <property type="match status" value="1"/>
</dbReference>
<evidence type="ECO:0000313" key="3">
    <source>
        <dbReference type="Proteomes" id="UP000076532"/>
    </source>
</evidence>
<protein>
    <submittedName>
        <fullName evidence="2">Uncharacterized protein</fullName>
    </submittedName>
</protein>
<keyword evidence="1" id="KW-0472">Membrane</keyword>
<dbReference type="AlphaFoldDB" id="A0A167UTM6"/>
<name>A0A167UTM6_9AGAM</name>
<keyword evidence="1" id="KW-0812">Transmembrane</keyword>
<organism evidence="2 3">
    <name type="scientific">Athelia psychrophila</name>
    <dbReference type="NCBI Taxonomy" id="1759441"/>
    <lineage>
        <taxon>Eukaryota</taxon>
        <taxon>Fungi</taxon>
        <taxon>Dikarya</taxon>
        <taxon>Basidiomycota</taxon>
        <taxon>Agaricomycotina</taxon>
        <taxon>Agaricomycetes</taxon>
        <taxon>Agaricomycetidae</taxon>
        <taxon>Atheliales</taxon>
        <taxon>Atheliaceae</taxon>
        <taxon>Athelia</taxon>
    </lineage>
</organism>
<dbReference type="EMBL" id="KV417939">
    <property type="protein sequence ID" value="KZP04288.1"/>
    <property type="molecule type" value="Genomic_DNA"/>
</dbReference>
<dbReference type="Proteomes" id="UP000076532">
    <property type="component" value="Unassembled WGS sequence"/>
</dbReference>
<gene>
    <name evidence="2" type="ORF">FIBSPDRAFT_767642</name>
</gene>
<feature type="non-terminal residue" evidence="2">
    <location>
        <position position="119"/>
    </location>
</feature>
<keyword evidence="1" id="KW-1133">Transmembrane helix</keyword>
<accession>A0A167UTM6</accession>
<reference evidence="2 3" key="1">
    <citation type="journal article" date="2016" name="Mol. Biol. Evol.">
        <title>Comparative Genomics of Early-Diverging Mushroom-Forming Fungi Provides Insights into the Origins of Lignocellulose Decay Capabilities.</title>
        <authorList>
            <person name="Nagy L.G."/>
            <person name="Riley R."/>
            <person name="Tritt A."/>
            <person name="Adam C."/>
            <person name="Daum C."/>
            <person name="Floudas D."/>
            <person name="Sun H."/>
            <person name="Yadav J.S."/>
            <person name="Pangilinan J."/>
            <person name="Larsson K.H."/>
            <person name="Matsuura K."/>
            <person name="Barry K."/>
            <person name="Labutti K."/>
            <person name="Kuo R."/>
            <person name="Ohm R.A."/>
            <person name="Bhattacharya S.S."/>
            <person name="Shirouzu T."/>
            <person name="Yoshinaga Y."/>
            <person name="Martin F.M."/>
            <person name="Grigoriev I.V."/>
            <person name="Hibbett D.S."/>
        </authorList>
    </citation>
    <scope>NUCLEOTIDE SEQUENCE [LARGE SCALE GENOMIC DNA]</scope>
    <source>
        <strain evidence="2 3">CBS 109695</strain>
    </source>
</reference>
<sequence>MIAYTRKEGFFVGMGGLYFYDDNDEPIRPLTIEDLTDLAKRGIFPITGPKDIDDRSKASWITKGLAVTQTVSFATQCVARLALRLPTTELEITALAYTMVTVLAYFIWWQKPVSIGMPV</sequence>
<keyword evidence="3" id="KW-1185">Reference proteome</keyword>
<dbReference type="PANTHER" id="PTHR35043:SF7">
    <property type="entry name" value="TRANSCRIPTION FACTOR DOMAIN-CONTAINING PROTEIN"/>
    <property type="match status" value="1"/>
</dbReference>